<reference evidence="3" key="1">
    <citation type="journal article" date="2019" name="Int. J. Syst. Evol. Microbiol.">
        <title>The Global Catalogue of Microorganisms (GCM) 10K type strain sequencing project: providing services to taxonomists for standard genome sequencing and annotation.</title>
        <authorList>
            <consortium name="The Broad Institute Genomics Platform"/>
            <consortium name="The Broad Institute Genome Sequencing Center for Infectious Disease"/>
            <person name="Wu L."/>
            <person name="Ma J."/>
        </authorList>
    </citation>
    <scope>NUCLEOTIDE SEQUENCE [LARGE SCALE GENOMIC DNA]</scope>
    <source>
        <strain evidence="3">JCM 32226</strain>
    </source>
</reference>
<feature type="transmembrane region" description="Helical" evidence="1">
    <location>
        <begin position="51"/>
        <end position="74"/>
    </location>
</feature>
<dbReference type="Proteomes" id="UP001501321">
    <property type="component" value="Unassembled WGS sequence"/>
</dbReference>
<accession>A0ABP8Q3N4</accession>
<keyword evidence="3" id="KW-1185">Reference proteome</keyword>
<protein>
    <recommendedName>
        <fullName evidence="4">Photosystem I assembly protein Ycf4</fullName>
    </recommendedName>
</protein>
<dbReference type="RefSeq" id="WP_345010790.1">
    <property type="nucleotide sequence ID" value="NZ_BAABFC010000007.1"/>
</dbReference>
<evidence type="ECO:0000313" key="2">
    <source>
        <dbReference type="EMBL" id="GAA4496124.1"/>
    </source>
</evidence>
<keyword evidence="1" id="KW-0812">Transmembrane</keyword>
<evidence type="ECO:0000256" key="1">
    <source>
        <dbReference type="SAM" id="Phobius"/>
    </source>
</evidence>
<gene>
    <name evidence="2" type="ORF">GCM10023095_10630</name>
</gene>
<keyword evidence="1" id="KW-0472">Membrane</keyword>
<evidence type="ECO:0008006" key="4">
    <source>
        <dbReference type="Google" id="ProtNLM"/>
    </source>
</evidence>
<comment type="caution">
    <text evidence="2">The sequence shown here is derived from an EMBL/GenBank/DDBJ whole genome shotgun (WGS) entry which is preliminary data.</text>
</comment>
<organism evidence="2 3">
    <name type="scientific">Pseudaeromonas paramecii</name>
    <dbReference type="NCBI Taxonomy" id="2138166"/>
    <lineage>
        <taxon>Bacteria</taxon>
        <taxon>Pseudomonadati</taxon>
        <taxon>Pseudomonadota</taxon>
        <taxon>Gammaproteobacteria</taxon>
        <taxon>Aeromonadales</taxon>
        <taxon>Aeromonadaceae</taxon>
        <taxon>Pseudaeromonas</taxon>
    </lineage>
</organism>
<keyword evidence="1" id="KW-1133">Transmembrane helix</keyword>
<dbReference type="EMBL" id="BAABFC010000007">
    <property type="protein sequence ID" value="GAA4496124.1"/>
    <property type="molecule type" value="Genomic_DNA"/>
</dbReference>
<feature type="transmembrane region" description="Helical" evidence="1">
    <location>
        <begin position="86"/>
        <end position="105"/>
    </location>
</feature>
<sequence length="148" mass="16571">MNDKVIYESKNYKLTPTSFTYQGYTEPLKNIADLFVVENGRKEKIIAGLTLSVWGVFFSFAVGNVIALFILAPSMGEAGSLTISDIQTLSLLLFFSVFFVIGYVMRAKYRLFIVKSNGSKGSIDKNRTSREEFDKLISAVKQAICEHC</sequence>
<evidence type="ECO:0000313" key="3">
    <source>
        <dbReference type="Proteomes" id="UP001501321"/>
    </source>
</evidence>
<name>A0ABP8Q3N4_9GAMM</name>
<proteinExistence type="predicted"/>